<keyword evidence="1" id="KW-0547">Nucleotide-binding</keyword>
<evidence type="ECO:0000313" key="6">
    <source>
        <dbReference type="Proteomes" id="UP000242877"/>
    </source>
</evidence>
<keyword evidence="5" id="KW-0418">Kinase</keyword>
<keyword evidence="2" id="KW-0067">ATP-binding</keyword>
<feature type="compositionally biased region" description="Pro residues" evidence="3">
    <location>
        <begin position="502"/>
        <end position="514"/>
    </location>
</feature>
<feature type="compositionally biased region" description="Polar residues" evidence="3">
    <location>
        <begin position="416"/>
        <end position="433"/>
    </location>
</feature>
<dbReference type="PANTHER" id="PTHR10606">
    <property type="entry name" value="6-PHOSPHOFRUCTO-2-KINASE/FRUCTOSE-2,6-BISPHOSPHATASE"/>
    <property type="match status" value="1"/>
</dbReference>
<dbReference type="PIRSF" id="PIRSF000709">
    <property type="entry name" value="6PFK_2-Ptase"/>
    <property type="match status" value="1"/>
</dbReference>
<dbReference type="SUPFAM" id="SSF53254">
    <property type="entry name" value="Phosphoglycerate mutase-like"/>
    <property type="match status" value="1"/>
</dbReference>
<evidence type="ECO:0000256" key="3">
    <source>
        <dbReference type="SAM" id="MobiDB-lite"/>
    </source>
</evidence>
<dbReference type="InterPro" id="IPR029033">
    <property type="entry name" value="His_PPase_superfam"/>
</dbReference>
<protein>
    <submittedName>
        <fullName evidence="5">6-phosphofructo-2-kinase 1</fullName>
    </submittedName>
</protein>
<dbReference type="InterPro" id="IPR003094">
    <property type="entry name" value="6Pfruct_kin"/>
</dbReference>
<keyword evidence="6" id="KW-1185">Reference proteome</keyword>
<dbReference type="Gene3D" id="3.40.50.1240">
    <property type="entry name" value="Phosphoglycerate mutase-like"/>
    <property type="match status" value="1"/>
</dbReference>
<feature type="domain" description="6-phosphofructo-2-kinase" evidence="4">
    <location>
        <begin position="535"/>
        <end position="704"/>
    </location>
</feature>
<feature type="compositionally biased region" description="Pro residues" evidence="3">
    <location>
        <begin position="765"/>
        <end position="776"/>
    </location>
</feature>
<dbReference type="GO" id="GO:0003873">
    <property type="term" value="F:6-phosphofructo-2-kinase activity"/>
    <property type="evidence" value="ECO:0007669"/>
    <property type="project" value="InterPro"/>
</dbReference>
<feature type="region of interest" description="Disordered" evidence="3">
    <location>
        <begin position="414"/>
        <end position="433"/>
    </location>
</feature>
<dbReference type="EMBL" id="AZGZ01000042">
    <property type="protein sequence ID" value="KZZ86931.1"/>
    <property type="molecule type" value="Genomic_DNA"/>
</dbReference>
<dbReference type="SUPFAM" id="SSF52540">
    <property type="entry name" value="P-loop containing nucleoside triphosphate hydrolases"/>
    <property type="match status" value="1"/>
</dbReference>
<dbReference type="Pfam" id="PF01591">
    <property type="entry name" value="6PF2K"/>
    <property type="match status" value="2"/>
</dbReference>
<dbReference type="InterPro" id="IPR013078">
    <property type="entry name" value="His_Pase_superF_clade-1"/>
</dbReference>
<dbReference type="InterPro" id="IPR013079">
    <property type="entry name" value="6Phosfructo_kin"/>
</dbReference>
<dbReference type="GO" id="GO:0006000">
    <property type="term" value="P:fructose metabolic process"/>
    <property type="evidence" value="ECO:0007669"/>
    <property type="project" value="InterPro"/>
</dbReference>
<evidence type="ECO:0000313" key="5">
    <source>
        <dbReference type="EMBL" id="KZZ86931.1"/>
    </source>
</evidence>
<dbReference type="AlphaFoldDB" id="A0A167V254"/>
<feature type="region of interest" description="Disordered" evidence="3">
    <location>
        <begin position="210"/>
        <end position="310"/>
    </location>
</feature>
<dbReference type="PANTHER" id="PTHR10606:SF32">
    <property type="entry name" value="6-PHOSPHOFRUCTO-2-KINASE 1"/>
    <property type="match status" value="1"/>
</dbReference>
<feature type="region of interest" description="Disordered" evidence="3">
    <location>
        <begin position="459"/>
        <end position="519"/>
    </location>
</feature>
<dbReference type="VEuPathDB" id="FungiDB:AAP_06051"/>
<dbReference type="GO" id="GO:0006003">
    <property type="term" value="P:fructose 2,6-bisphosphate metabolic process"/>
    <property type="evidence" value="ECO:0007669"/>
    <property type="project" value="InterPro"/>
</dbReference>
<accession>A0A167V254</accession>
<sequence length="964" mass="106711">MVETGVLGKGAYPDANLHLRHVIEANATTCSSSAADDATGSMMSAEDEDALITGRKEPQRPHFMITLLLLLLDALANLLEFFDSAHSYVRKITSLSSSARPQPPSSSAQLPSGQYSSMAKLVMNQNQTQASDGSHHHHHHNHHRHHQTTQANITQCTPRNDVSNDQTEAASPQNSTVHFNPQVVDDSLLMPPPTAANGRALHDDGEQFAHAQNTQPRKPAISVEDRSTPNPHSNHPLAHTTRGLAHPAATHGNLSTVPANRLDGSSRGGVGISLSDTPLSTAPSSPKMTPRYAPAAGVSTPSGVATPSKTRATTLDIPGLTRSKVSPDGHIASRDVGSKLVIVMVGLPARGKSYITKKLARYLNWLQHDTRIFNVGERRRSAVGGKSPSSAYEAPSKIDDSLRQSVAYLHLHGQERNTASPTSDTGDVSPQDITDTERHAPAILVNGAPVDNLSQDYRELTRDPSPMTDAVNSPAIRQSLDGQDEKQDKSGEPGQIAANSGPLPPELPIPPPSPGMFEQKVQIGGEVPEPQNPHSSMDQSANFFDPENQHAVKLREQVALATLDELLDYILEQGGSVGIFDATNSTLSRRKAIMDRIRERAGPDLNVIFLESKCEDQKLIESNVRLKLSGPDYKGKDPAASLRDFKCRIDMYEKSYMPLGQYEEENNMPYVQTIDVSRKVVSHQVNGFLSSQVVYYLLNFNLSPRQIWISRHGESEDDVVGKIGGDSPLSENGIRYAKALSRFIAHQRASWESYQQAKKHSTHFPPEPGDTTPPNPRNSVQRVRSETATEDEFTPRNFCVWSSMLQRSMQTVQYFDDEEYDVKQMRMLDEINCGNLEGLTYDEIKNGHPQEYSERKKQKLGYRYPGLGGESYLDVINRLRPVIVEVERMTDHVLLVSHRAIARVLLAYFRGLRREELAGLDVPLGVVYSIEPRPYGVDFKAYRYNPETDWFDWVPNFELRQSTF</sequence>
<dbReference type="OrthoDB" id="267323at2759"/>
<keyword evidence="5" id="KW-0808">Transferase</keyword>
<dbReference type="CDD" id="cd07067">
    <property type="entry name" value="HP_PGM_like"/>
    <property type="match status" value="1"/>
</dbReference>
<dbReference type="InterPro" id="IPR027417">
    <property type="entry name" value="P-loop_NTPase"/>
</dbReference>
<dbReference type="GO" id="GO:0005524">
    <property type="term" value="F:ATP binding"/>
    <property type="evidence" value="ECO:0007669"/>
    <property type="project" value="UniProtKB-KW"/>
</dbReference>
<dbReference type="PRINTS" id="PR00991">
    <property type="entry name" value="6PFRUCTKNASE"/>
</dbReference>
<feature type="region of interest" description="Disordered" evidence="3">
    <location>
        <begin position="755"/>
        <end position="791"/>
    </location>
</feature>
<reference evidence="5 6" key="1">
    <citation type="journal article" date="2016" name="Genome Biol. Evol.">
        <title>Divergent and convergent evolution of fungal pathogenicity.</title>
        <authorList>
            <person name="Shang Y."/>
            <person name="Xiao G."/>
            <person name="Zheng P."/>
            <person name="Cen K."/>
            <person name="Zhan S."/>
            <person name="Wang C."/>
        </authorList>
    </citation>
    <scope>NUCLEOTIDE SEQUENCE [LARGE SCALE GENOMIC DNA]</scope>
    <source>
        <strain evidence="5 6">ARSEF 7405</strain>
    </source>
</reference>
<feature type="compositionally biased region" description="Basic residues" evidence="3">
    <location>
        <begin position="135"/>
        <end position="147"/>
    </location>
</feature>
<gene>
    <name evidence="5" type="ORF">AAP_06051</name>
</gene>
<feature type="domain" description="6-phosphofructo-2-kinase" evidence="4">
    <location>
        <begin position="331"/>
        <end position="442"/>
    </location>
</feature>
<evidence type="ECO:0000259" key="4">
    <source>
        <dbReference type="Pfam" id="PF01591"/>
    </source>
</evidence>
<dbReference type="Gene3D" id="3.40.50.300">
    <property type="entry name" value="P-loop containing nucleotide triphosphate hydrolases"/>
    <property type="match status" value="2"/>
</dbReference>
<evidence type="ECO:0000256" key="1">
    <source>
        <dbReference type="ARBA" id="ARBA00022741"/>
    </source>
</evidence>
<comment type="caution">
    <text evidence="5">The sequence shown here is derived from an EMBL/GenBank/DDBJ whole genome shotgun (WGS) entry which is preliminary data.</text>
</comment>
<feature type="compositionally biased region" description="Polar residues" evidence="3">
    <location>
        <begin position="274"/>
        <end position="287"/>
    </location>
</feature>
<feature type="region of interest" description="Disordered" evidence="3">
    <location>
        <begin position="126"/>
        <end position="178"/>
    </location>
</feature>
<proteinExistence type="predicted"/>
<feature type="compositionally biased region" description="Polar residues" evidence="3">
    <location>
        <begin position="299"/>
        <end position="310"/>
    </location>
</feature>
<name>A0A167V254_9EURO</name>
<dbReference type="SMART" id="SM00855">
    <property type="entry name" value="PGAM"/>
    <property type="match status" value="1"/>
</dbReference>
<evidence type="ECO:0000256" key="2">
    <source>
        <dbReference type="ARBA" id="ARBA00022840"/>
    </source>
</evidence>
<feature type="compositionally biased region" description="Polar residues" evidence="3">
    <location>
        <begin position="148"/>
        <end position="178"/>
    </location>
</feature>
<organism evidence="5 6">
    <name type="scientific">Ascosphaera apis ARSEF 7405</name>
    <dbReference type="NCBI Taxonomy" id="392613"/>
    <lineage>
        <taxon>Eukaryota</taxon>
        <taxon>Fungi</taxon>
        <taxon>Dikarya</taxon>
        <taxon>Ascomycota</taxon>
        <taxon>Pezizomycotina</taxon>
        <taxon>Eurotiomycetes</taxon>
        <taxon>Eurotiomycetidae</taxon>
        <taxon>Onygenales</taxon>
        <taxon>Ascosphaeraceae</taxon>
        <taxon>Ascosphaera</taxon>
    </lineage>
</organism>
<dbReference type="GO" id="GO:0005829">
    <property type="term" value="C:cytosol"/>
    <property type="evidence" value="ECO:0007669"/>
    <property type="project" value="TreeGrafter"/>
</dbReference>
<dbReference type="Proteomes" id="UP000242877">
    <property type="component" value="Unassembled WGS sequence"/>
</dbReference>
<dbReference type="Pfam" id="PF00300">
    <property type="entry name" value="His_Phos_1"/>
    <property type="match status" value="1"/>
</dbReference>